<keyword evidence="2" id="KW-1133">Transmembrane helix</keyword>
<feature type="compositionally biased region" description="Acidic residues" evidence="1">
    <location>
        <begin position="349"/>
        <end position="364"/>
    </location>
</feature>
<keyword evidence="4" id="KW-1185">Reference proteome</keyword>
<feature type="compositionally biased region" description="Basic and acidic residues" evidence="1">
    <location>
        <begin position="235"/>
        <end position="284"/>
    </location>
</feature>
<dbReference type="OrthoDB" id="441517at2759"/>
<evidence type="ECO:0000256" key="1">
    <source>
        <dbReference type="SAM" id="MobiDB-lite"/>
    </source>
</evidence>
<dbReference type="EMBL" id="KZ819309">
    <property type="protein sequence ID" value="PWN94709.1"/>
    <property type="molecule type" value="Genomic_DNA"/>
</dbReference>
<name>A0A316YZN4_9BASI</name>
<sequence>MAPQNPSSSSSAAGPSSQASTAAAPDAAQHAQAVRFLTSLPATAQPHKERFLRDKGLSDAQIAAAVAAAERPALPATSSEAPAAPAEDEAAWQLAARAFDDPMHAPPDAARLALPPRSYPRSPLALYADSARGSAGAPPPLTPRERYAVVLGFVRRLSYLLVLSGGIGAVAVGLWRTYLLPRLTAMLTARSQLLTRHVELYDSLVSQLHSLGTKALAPCAVPLDAAERATAQELDEGKADEKAAKRVSFADEKGGHLERGPEEAKAEAARNKGALKKEESKEDAAAGSGTAEDGEAQEAPAEPAVEPIHLAPDFPSSLTRLAAALRSSASSSAPKASPRVASVTAVADDSSDDWESSEMSDGLEFDPFAPPRPSALRRRRAKHGGTTSASVPDLSKSIGSFNAFLHAQTLAAATPLTPRYGFTQTATSAKGSGESGSEREGRLDVGVLKAEIRSLKGLLLSRRNFPSYARTGTASPTTSATAA</sequence>
<reference evidence="3 4" key="1">
    <citation type="journal article" date="2018" name="Mol. Biol. Evol.">
        <title>Broad Genomic Sampling Reveals a Smut Pathogenic Ancestry of the Fungal Clade Ustilaginomycotina.</title>
        <authorList>
            <person name="Kijpornyongpan T."/>
            <person name="Mondo S.J."/>
            <person name="Barry K."/>
            <person name="Sandor L."/>
            <person name="Lee J."/>
            <person name="Lipzen A."/>
            <person name="Pangilinan J."/>
            <person name="LaButti K."/>
            <person name="Hainaut M."/>
            <person name="Henrissat B."/>
            <person name="Grigoriev I.V."/>
            <person name="Spatafora J.W."/>
            <person name="Aime M.C."/>
        </authorList>
    </citation>
    <scope>NUCLEOTIDE SEQUENCE [LARGE SCALE GENOMIC DNA]</scope>
    <source>
        <strain evidence="3 4">MCA 4186</strain>
    </source>
</reference>
<evidence type="ECO:0000313" key="3">
    <source>
        <dbReference type="EMBL" id="PWN94709.1"/>
    </source>
</evidence>
<evidence type="ECO:0000256" key="2">
    <source>
        <dbReference type="SAM" id="Phobius"/>
    </source>
</evidence>
<dbReference type="Gene3D" id="1.10.10.10">
    <property type="entry name" value="Winged helix-like DNA-binding domain superfamily/Winged helix DNA-binding domain"/>
    <property type="match status" value="1"/>
</dbReference>
<feature type="region of interest" description="Disordered" evidence="1">
    <location>
        <begin position="1"/>
        <end position="30"/>
    </location>
</feature>
<feature type="region of interest" description="Disordered" evidence="1">
    <location>
        <begin position="328"/>
        <end position="395"/>
    </location>
</feature>
<keyword evidence="2" id="KW-0812">Transmembrane</keyword>
<dbReference type="Proteomes" id="UP000245946">
    <property type="component" value="Unassembled WGS sequence"/>
</dbReference>
<protein>
    <recommendedName>
        <fullName evidence="5">Peroxin-14</fullName>
    </recommendedName>
</protein>
<organism evidence="3 4">
    <name type="scientific">Tilletiopsis washingtonensis</name>
    <dbReference type="NCBI Taxonomy" id="58919"/>
    <lineage>
        <taxon>Eukaryota</taxon>
        <taxon>Fungi</taxon>
        <taxon>Dikarya</taxon>
        <taxon>Basidiomycota</taxon>
        <taxon>Ustilaginomycotina</taxon>
        <taxon>Exobasidiomycetes</taxon>
        <taxon>Entylomatales</taxon>
        <taxon>Entylomatales incertae sedis</taxon>
        <taxon>Tilletiopsis</taxon>
    </lineage>
</organism>
<accession>A0A316YZN4</accession>
<feature type="compositionally biased region" description="Low complexity" evidence="1">
    <location>
        <begin position="328"/>
        <end position="348"/>
    </location>
</feature>
<feature type="region of interest" description="Disordered" evidence="1">
    <location>
        <begin position="423"/>
        <end position="442"/>
    </location>
</feature>
<evidence type="ECO:0000313" key="4">
    <source>
        <dbReference type="Proteomes" id="UP000245946"/>
    </source>
</evidence>
<feature type="transmembrane region" description="Helical" evidence="2">
    <location>
        <begin position="157"/>
        <end position="178"/>
    </location>
</feature>
<feature type="region of interest" description="Disordered" evidence="1">
    <location>
        <begin position="232"/>
        <end position="302"/>
    </location>
</feature>
<dbReference type="RefSeq" id="XP_025594988.1">
    <property type="nucleotide sequence ID" value="XM_025744481.1"/>
</dbReference>
<dbReference type="InterPro" id="IPR036388">
    <property type="entry name" value="WH-like_DNA-bd_sf"/>
</dbReference>
<evidence type="ECO:0008006" key="5">
    <source>
        <dbReference type="Google" id="ProtNLM"/>
    </source>
</evidence>
<proteinExistence type="predicted"/>
<keyword evidence="2" id="KW-0472">Membrane</keyword>
<gene>
    <name evidence="3" type="ORF">FA09DRAFT_341693</name>
</gene>
<dbReference type="AlphaFoldDB" id="A0A316YZN4"/>
<dbReference type="GeneID" id="37272025"/>